<sequence length="50" mass="6142">MSKFHKPFIHKLKRIPMYGLLLHMKHQCLTNTACINQSFMRHQMRKKFQN</sequence>
<accession>A0A9K3IIZ6</accession>
<evidence type="ECO:0000313" key="1">
    <source>
        <dbReference type="EMBL" id="KAF5797365.1"/>
    </source>
</evidence>
<keyword evidence="2" id="KW-1185">Reference proteome</keyword>
<dbReference type="AlphaFoldDB" id="A0A9K3IIZ6"/>
<comment type="caution">
    <text evidence="1">The sequence shown here is derived from an EMBL/GenBank/DDBJ whole genome shotgun (WGS) entry which is preliminary data.</text>
</comment>
<name>A0A9K3IIZ6_HELAN</name>
<dbReference type="Gramene" id="mRNA:HanXRQr2_Chr07g0279781">
    <property type="protein sequence ID" value="CDS:HanXRQr2_Chr07g0279781.1"/>
    <property type="gene ID" value="HanXRQr2_Chr07g0279781"/>
</dbReference>
<gene>
    <name evidence="1" type="ORF">HanXRQr2_Chr07g0279781</name>
</gene>
<protein>
    <submittedName>
        <fullName evidence="1">Uncharacterized protein</fullName>
    </submittedName>
</protein>
<dbReference type="EMBL" id="MNCJ02000322">
    <property type="protein sequence ID" value="KAF5797365.1"/>
    <property type="molecule type" value="Genomic_DNA"/>
</dbReference>
<organism evidence="1 2">
    <name type="scientific">Helianthus annuus</name>
    <name type="common">Common sunflower</name>
    <dbReference type="NCBI Taxonomy" id="4232"/>
    <lineage>
        <taxon>Eukaryota</taxon>
        <taxon>Viridiplantae</taxon>
        <taxon>Streptophyta</taxon>
        <taxon>Embryophyta</taxon>
        <taxon>Tracheophyta</taxon>
        <taxon>Spermatophyta</taxon>
        <taxon>Magnoliopsida</taxon>
        <taxon>eudicotyledons</taxon>
        <taxon>Gunneridae</taxon>
        <taxon>Pentapetalae</taxon>
        <taxon>asterids</taxon>
        <taxon>campanulids</taxon>
        <taxon>Asterales</taxon>
        <taxon>Asteraceae</taxon>
        <taxon>Asteroideae</taxon>
        <taxon>Heliantheae alliance</taxon>
        <taxon>Heliantheae</taxon>
        <taxon>Helianthus</taxon>
    </lineage>
</organism>
<evidence type="ECO:0000313" key="2">
    <source>
        <dbReference type="Proteomes" id="UP000215914"/>
    </source>
</evidence>
<proteinExistence type="predicted"/>
<reference evidence="1" key="2">
    <citation type="submission" date="2020-06" db="EMBL/GenBank/DDBJ databases">
        <title>Helianthus annuus Genome sequencing and assembly Release 2.</title>
        <authorList>
            <person name="Gouzy J."/>
            <person name="Langlade N."/>
            <person name="Munos S."/>
        </authorList>
    </citation>
    <scope>NUCLEOTIDE SEQUENCE</scope>
    <source>
        <tissue evidence="1">Leaves</tissue>
    </source>
</reference>
<dbReference type="Proteomes" id="UP000215914">
    <property type="component" value="Unassembled WGS sequence"/>
</dbReference>
<reference evidence="1" key="1">
    <citation type="journal article" date="2017" name="Nature">
        <title>The sunflower genome provides insights into oil metabolism, flowering and Asterid evolution.</title>
        <authorList>
            <person name="Badouin H."/>
            <person name="Gouzy J."/>
            <person name="Grassa C.J."/>
            <person name="Murat F."/>
            <person name="Staton S.E."/>
            <person name="Cottret L."/>
            <person name="Lelandais-Briere C."/>
            <person name="Owens G.L."/>
            <person name="Carrere S."/>
            <person name="Mayjonade B."/>
            <person name="Legrand L."/>
            <person name="Gill N."/>
            <person name="Kane N.C."/>
            <person name="Bowers J.E."/>
            <person name="Hubner S."/>
            <person name="Bellec A."/>
            <person name="Berard A."/>
            <person name="Berges H."/>
            <person name="Blanchet N."/>
            <person name="Boniface M.C."/>
            <person name="Brunel D."/>
            <person name="Catrice O."/>
            <person name="Chaidir N."/>
            <person name="Claudel C."/>
            <person name="Donnadieu C."/>
            <person name="Faraut T."/>
            <person name="Fievet G."/>
            <person name="Helmstetter N."/>
            <person name="King M."/>
            <person name="Knapp S.J."/>
            <person name="Lai Z."/>
            <person name="Le Paslier M.C."/>
            <person name="Lippi Y."/>
            <person name="Lorenzon L."/>
            <person name="Mandel J.R."/>
            <person name="Marage G."/>
            <person name="Marchand G."/>
            <person name="Marquand E."/>
            <person name="Bret-Mestries E."/>
            <person name="Morien E."/>
            <person name="Nambeesan S."/>
            <person name="Nguyen T."/>
            <person name="Pegot-Espagnet P."/>
            <person name="Pouilly N."/>
            <person name="Raftis F."/>
            <person name="Sallet E."/>
            <person name="Schiex T."/>
            <person name="Thomas J."/>
            <person name="Vandecasteele C."/>
            <person name="Vares D."/>
            <person name="Vear F."/>
            <person name="Vautrin S."/>
            <person name="Crespi M."/>
            <person name="Mangin B."/>
            <person name="Burke J.M."/>
            <person name="Salse J."/>
            <person name="Munos S."/>
            <person name="Vincourt P."/>
            <person name="Rieseberg L.H."/>
            <person name="Langlade N.B."/>
        </authorList>
    </citation>
    <scope>NUCLEOTIDE SEQUENCE</scope>
    <source>
        <tissue evidence="1">Leaves</tissue>
    </source>
</reference>